<dbReference type="InterPro" id="IPR032633">
    <property type="entry name" value="ThiJ-like"/>
</dbReference>
<protein>
    <recommendedName>
        <fullName evidence="3">DJ-1/PfpI domain-containing protein</fullName>
    </recommendedName>
</protein>
<proteinExistence type="predicted"/>
<feature type="non-terminal residue" evidence="1">
    <location>
        <position position="1"/>
    </location>
</feature>
<dbReference type="Proteomes" id="UP000708208">
    <property type="component" value="Unassembled WGS sequence"/>
</dbReference>
<organism evidence="1 2">
    <name type="scientific">Allacma fusca</name>
    <dbReference type="NCBI Taxonomy" id="39272"/>
    <lineage>
        <taxon>Eukaryota</taxon>
        <taxon>Metazoa</taxon>
        <taxon>Ecdysozoa</taxon>
        <taxon>Arthropoda</taxon>
        <taxon>Hexapoda</taxon>
        <taxon>Collembola</taxon>
        <taxon>Symphypleona</taxon>
        <taxon>Sminthuridae</taxon>
        <taxon>Allacma</taxon>
    </lineage>
</organism>
<sequence length="246" mass="27773">DISFIYTLLPDFDVTETSVPWRLLTNDGVKVDFATESGQPGQCDPLLLTGVVFGQLGGSKEAIKFHSEMIASSEYQKPLRFDQVDFSNYDAILLPGGHAQGMKPYLENTTIQEKIVPILKNQKKIVAAVCHGVIVLARTIDPATGKSVLFKRKSTCLPKYMERTAYYLTAWKLGRYYRTYEAYVEDEVKGVMENPKLQFEEGTPNCFGSRDEKYAYVCIHDNYISARWPGDAYAFGRAILEKLHSL</sequence>
<name>A0A8J2PKS8_9HEXA</name>
<keyword evidence="2" id="KW-1185">Reference proteome</keyword>
<dbReference type="OrthoDB" id="543156at2759"/>
<evidence type="ECO:0000313" key="2">
    <source>
        <dbReference type="Proteomes" id="UP000708208"/>
    </source>
</evidence>
<dbReference type="EMBL" id="CAJVCH010542207">
    <property type="protein sequence ID" value="CAG7827084.1"/>
    <property type="molecule type" value="Genomic_DNA"/>
</dbReference>
<accession>A0A8J2PKS8</accession>
<comment type="caution">
    <text evidence="1">The sequence shown here is derived from an EMBL/GenBank/DDBJ whole genome shotgun (WGS) entry which is preliminary data.</text>
</comment>
<evidence type="ECO:0000313" key="1">
    <source>
        <dbReference type="EMBL" id="CAG7827084.1"/>
    </source>
</evidence>
<dbReference type="AlphaFoldDB" id="A0A8J2PKS8"/>
<dbReference type="Pfam" id="PF17124">
    <property type="entry name" value="ThiJ_like"/>
    <property type="match status" value="1"/>
</dbReference>
<dbReference type="PANTHER" id="PTHR43068:SF1">
    <property type="entry name" value="SLR1854 PROTEIN"/>
    <property type="match status" value="1"/>
</dbReference>
<gene>
    <name evidence="1" type="ORF">AFUS01_LOCUS37092</name>
</gene>
<evidence type="ECO:0008006" key="3">
    <source>
        <dbReference type="Google" id="ProtNLM"/>
    </source>
</evidence>
<dbReference type="PANTHER" id="PTHR43068">
    <property type="entry name" value="SLR1854 PROTEIN"/>
    <property type="match status" value="1"/>
</dbReference>
<reference evidence="1" key="1">
    <citation type="submission" date="2021-06" db="EMBL/GenBank/DDBJ databases">
        <authorList>
            <person name="Hodson N. C."/>
            <person name="Mongue J. A."/>
            <person name="Jaron S. K."/>
        </authorList>
    </citation>
    <scope>NUCLEOTIDE SEQUENCE</scope>
</reference>